<sequence>MQGRILTLLGGGQSGVRRKSMIHSARDRDRIPAFRRAIAFMSSAISSEFRLVMTWLNSSLKISLKRMLDFRLRPPAKPFPGWPGPTPPPIDLLEGHAKGLADRPFAPADHSIMADAGDPAE</sequence>
<feature type="compositionally biased region" description="Pro residues" evidence="1">
    <location>
        <begin position="76"/>
        <end position="90"/>
    </location>
</feature>
<evidence type="ECO:0000313" key="2">
    <source>
        <dbReference type="EMBL" id="MDT9601038.1"/>
    </source>
</evidence>
<proteinExistence type="predicted"/>
<comment type="caution">
    <text evidence="2">The sequence shown here is derived from an EMBL/GenBank/DDBJ whole genome shotgun (WGS) entry which is preliminary data.</text>
</comment>
<feature type="region of interest" description="Disordered" evidence="1">
    <location>
        <begin position="76"/>
        <end position="95"/>
    </location>
</feature>
<feature type="region of interest" description="Disordered" evidence="1">
    <location>
        <begin position="101"/>
        <end position="121"/>
    </location>
</feature>
<dbReference type="Proteomes" id="UP001259572">
    <property type="component" value="Unassembled WGS sequence"/>
</dbReference>
<organism evidence="2 3">
    <name type="scientific">Sphingosinicella rhizophila</name>
    <dbReference type="NCBI Taxonomy" id="3050082"/>
    <lineage>
        <taxon>Bacteria</taxon>
        <taxon>Pseudomonadati</taxon>
        <taxon>Pseudomonadota</taxon>
        <taxon>Alphaproteobacteria</taxon>
        <taxon>Sphingomonadales</taxon>
        <taxon>Sphingosinicellaceae</taxon>
        <taxon>Sphingosinicella</taxon>
    </lineage>
</organism>
<dbReference type="RefSeq" id="WP_315728724.1">
    <property type="nucleotide sequence ID" value="NZ_JAVUPU010000017.1"/>
</dbReference>
<name>A0ABU3QCB7_9SPHN</name>
<evidence type="ECO:0000256" key="1">
    <source>
        <dbReference type="SAM" id="MobiDB-lite"/>
    </source>
</evidence>
<protein>
    <submittedName>
        <fullName evidence="2">Uncharacterized protein</fullName>
    </submittedName>
</protein>
<gene>
    <name evidence="2" type="ORF">RQX22_18955</name>
</gene>
<keyword evidence="3" id="KW-1185">Reference proteome</keyword>
<dbReference type="EMBL" id="JAVUPU010000017">
    <property type="protein sequence ID" value="MDT9601038.1"/>
    <property type="molecule type" value="Genomic_DNA"/>
</dbReference>
<reference evidence="2 3" key="1">
    <citation type="submission" date="2023-05" db="EMBL/GenBank/DDBJ databases">
        <authorList>
            <person name="Guo Y."/>
        </authorList>
    </citation>
    <scope>NUCLEOTIDE SEQUENCE [LARGE SCALE GENOMIC DNA]</scope>
    <source>
        <strain evidence="2 3">GR2756</strain>
    </source>
</reference>
<evidence type="ECO:0000313" key="3">
    <source>
        <dbReference type="Proteomes" id="UP001259572"/>
    </source>
</evidence>
<accession>A0ABU3QCB7</accession>